<dbReference type="PANTHER" id="PTHR30065:SF1">
    <property type="entry name" value="SURFACE PRESENTATION OF ANTIGENS PROTEIN SPAR"/>
    <property type="match status" value="1"/>
</dbReference>
<evidence type="ECO:0000313" key="8">
    <source>
        <dbReference type="EMBL" id="MBB3121938.1"/>
    </source>
</evidence>
<evidence type="ECO:0000256" key="5">
    <source>
        <dbReference type="ARBA" id="ARBA00022989"/>
    </source>
</evidence>
<dbReference type="AlphaFoldDB" id="A0A7W5BFC8"/>
<reference evidence="8 9" key="1">
    <citation type="submission" date="2020-08" db="EMBL/GenBank/DDBJ databases">
        <title>Genomic Encyclopedia of Type Strains, Phase III (KMG-III): the genomes of soil and plant-associated and newly described type strains.</title>
        <authorList>
            <person name="Whitman W."/>
        </authorList>
    </citation>
    <scope>NUCLEOTIDE SEQUENCE [LARGE SCALE GENOMIC DNA]</scope>
    <source>
        <strain evidence="8 9">CECT 8897</strain>
    </source>
</reference>
<name>A0A7W5BFC8_9BURK</name>
<evidence type="ECO:0000256" key="3">
    <source>
        <dbReference type="ARBA" id="ARBA00022475"/>
    </source>
</evidence>
<dbReference type="NCBIfam" id="TIGR01401">
    <property type="entry name" value="fliR_like_III"/>
    <property type="match status" value="1"/>
</dbReference>
<keyword evidence="3 7" id="KW-1003">Cell membrane</keyword>
<protein>
    <submittedName>
        <fullName evidence="8">Type III secretion protein T</fullName>
    </submittedName>
</protein>
<dbReference type="PANTHER" id="PTHR30065">
    <property type="entry name" value="FLAGELLAR BIOSYNTHETIC PROTEIN FLIR"/>
    <property type="match status" value="1"/>
</dbReference>
<organism evidence="8 9">
    <name type="scientific">Pseudoduganella violacea</name>
    <dbReference type="NCBI Taxonomy" id="1715466"/>
    <lineage>
        <taxon>Bacteria</taxon>
        <taxon>Pseudomonadati</taxon>
        <taxon>Pseudomonadota</taxon>
        <taxon>Betaproteobacteria</taxon>
        <taxon>Burkholderiales</taxon>
        <taxon>Oxalobacteraceae</taxon>
        <taxon>Telluria group</taxon>
        <taxon>Pseudoduganella</taxon>
    </lineage>
</organism>
<dbReference type="InterPro" id="IPR006304">
    <property type="entry name" value="T3SS_SpaR/YscT"/>
</dbReference>
<evidence type="ECO:0000256" key="7">
    <source>
        <dbReference type="RuleBase" id="RU362072"/>
    </source>
</evidence>
<dbReference type="GO" id="GO:0005886">
    <property type="term" value="C:plasma membrane"/>
    <property type="evidence" value="ECO:0007669"/>
    <property type="project" value="UniProtKB-SubCell"/>
</dbReference>
<evidence type="ECO:0000256" key="2">
    <source>
        <dbReference type="ARBA" id="ARBA00009772"/>
    </source>
</evidence>
<dbReference type="RefSeq" id="WP_229426409.1">
    <property type="nucleotide sequence ID" value="NZ_JACHXD010000022.1"/>
</dbReference>
<evidence type="ECO:0000256" key="6">
    <source>
        <dbReference type="ARBA" id="ARBA00023136"/>
    </source>
</evidence>
<dbReference type="Proteomes" id="UP000541535">
    <property type="component" value="Unassembled WGS sequence"/>
</dbReference>
<dbReference type="GO" id="GO:0006605">
    <property type="term" value="P:protein targeting"/>
    <property type="evidence" value="ECO:0007669"/>
    <property type="project" value="UniProtKB-UniRule"/>
</dbReference>
<feature type="transmembrane region" description="Helical" evidence="7">
    <location>
        <begin position="131"/>
        <end position="159"/>
    </location>
</feature>
<dbReference type="PRINTS" id="PR00953">
    <property type="entry name" value="TYPE3IMRPROT"/>
</dbReference>
<accession>A0A7W5BFC8</accession>
<keyword evidence="6 7" id="KW-0472">Membrane</keyword>
<feature type="transmembrane region" description="Helical" evidence="7">
    <location>
        <begin position="88"/>
        <end position="110"/>
    </location>
</feature>
<comment type="caution">
    <text evidence="8">The sequence shown here is derived from an EMBL/GenBank/DDBJ whole genome shotgun (WGS) entry which is preliminary data.</text>
</comment>
<sequence>MSDLGNLQPALLVDMQNAMVALALSTPRILVCLVILPGFGLNVLTGMAKNIAAMAIALPAALPTYYAVQRFGPDFLMCGMLIFKEAAIGLLLGMLTAMPLWAVQSVGAILDSQRSAVQIQTNNAGVDRDASAIGGVLIQAVVLVMVQAGLFLALARILVESYAAWPAWSLAPPFEPGHMDLLIKRFGLLFWHIIVYGAPVIVPLILIELAFALIGVFASNLQVSFASAPIKSLTGVVILLLYWPTLAHHVAGDFSRLLDLTGSLVGVQRGP</sequence>
<feature type="transmembrane region" description="Helical" evidence="7">
    <location>
        <begin position="51"/>
        <end position="68"/>
    </location>
</feature>
<comment type="similarity">
    <text evidence="2 7">Belongs to the FliR/MopE/SpaR family.</text>
</comment>
<gene>
    <name evidence="8" type="ORF">FHS03_005033</name>
</gene>
<keyword evidence="4 7" id="KW-0812">Transmembrane</keyword>
<proteinExistence type="inferred from homology"/>
<evidence type="ECO:0000256" key="1">
    <source>
        <dbReference type="ARBA" id="ARBA00004651"/>
    </source>
</evidence>
<evidence type="ECO:0000313" key="9">
    <source>
        <dbReference type="Proteomes" id="UP000541535"/>
    </source>
</evidence>
<comment type="subcellular location">
    <subcellularLocation>
        <location evidence="1 7">Cell membrane</location>
        <topology evidence="1 7">Multi-pass membrane protein</topology>
    </subcellularLocation>
</comment>
<feature type="transmembrane region" description="Helical" evidence="7">
    <location>
        <begin position="189"/>
        <end position="218"/>
    </location>
</feature>
<dbReference type="InterPro" id="IPR002010">
    <property type="entry name" value="T3SS_IM_R"/>
</dbReference>
<feature type="transmembrane region" description="Helical" evidence="7">
    <location>
        <begin position="230"/>
        <end position="251"/>
    </location>
</feature>
<feature type="transmembrane region" description="Helical" evidence="7">
    <location>
        <begin position="20"/>
        <end position="44"/>
    </location>
</feature>
<evidence type="ECO:0000256" key="4">
    <source>
        <dbReference type="ARBA" id="ARBA00022692"/>
    </source>
</evidence>
<dbReference type="Pfam" id="PF01311">
    <property type="entry name" value="Bac_export_1"/>
    <property type="match status" value="1"/>
</dbReference>
<keyword evidence="9" id="KW-1185">Reference proteome</keyword>
<dbReference type="EMBL" id="JACHXD010000022">
    <property type="protein sequence ID" value="MBB3121938.1"/>
    <property type="molecule type" value="Genomic_DNA"/>
</dbReference>
<keyword evidence="5 7" id="KW-1133">Transmembrane helix</keyword>